<keyword evidence="3 6" id="KW-0067">ATP-binding</keyword>
<feature type="domain" description="ABC transporter" evidence="5">
    <location>
        <begin position="7"/>
        <end position="224"/>
    </location>
</feature>
<dbReference type="InterPro" id="IPR003439">
    <property type="entry name" value="ABC_transporter-like_ATP-bd"/>
</dbReference>
<organism evidence="6 7">
    <name type="scientific">Desulfobaculum xiamenense</name>
    <dbReference type="NCBI Taxonomy" id="995050"/>
    <lineage>
        <taxon>Bacteria</taxon>
        <taxon>Pseudomonadati</taxon>
        <taxon>Thermodesulfobacteriota</taxon>
        <taxon>Desulfovibrionia</taxon>
        <taxon>Desulfovibrionales</taxon>
        <taxon>Desulfovibrionaceae</taxon>
        <taxon>Desulfobaculum</taxon>
    </lineage>
</organism>
<keyword evidence="1" id="KW-0813">Transport</keyword>
<dbReference type="SMART" id="SM00382">
    <property type="entry name" value="AAA"/>
    <property type="match status" value="1"/>
</dbReference>
<dbReference type="Gene3D" id="3.40.50.300">
    <property type="entry name" value="P-loop containing nucleotide triphosphate hydrolases"/>
    <property type="match status" value="1"/>
</dbReference>
<dbReference type="CDD" id="cd03255">
    <property type="entry name" value="ABC_MJ0796_LolCDE_FtsE"/>
    <property type="match status" value="1"/>
</dbReference>
<keyword evidence="2" id="KW-0547">Nucleotide-binding</keyword>
<dbReference type="Pfam" id="PF00005">
    <property type="entry name" value="ABC_tran"/>
    <property type="match status" value="1"/>
</dbReference>
<reference evidence="6 7" key="1">
    <citation type="submission" date="2020-03" db="EMBL/GenBank/DDBJ databases">
        <title>Genomic Encyclopedia of Type Strains, Phase IV (KMG-IV): sequencing the most valuable type-strain genomes for metagenomic binning, comparative biology and taxonomic classification.</title>
        <authorList>
            <person name="Goeker M."/>
        </authorList>
    </citation>
    <scope>NUCLEOTIDE SEQUENCE [LARGE SCALE GENOMIC DNA]</scope>
    <source>
        <strain evidence="6 7">DSM 24233</strain>
    </source>
</reference>
<dbReference type="AlphaFoldDB" id="A0A846QN37"/>
<dbReference type="GO" id="GO:0005886">
    <property type="term" value="C:plasma membrane"/>
    <property type="evidence" value="ECO:0007669"/>
    <property type="project" value="TreeGrafter"/>
</dbReference>
<dbReference type="Proteomes" id="UP000580856">
    <property type="component" value="Unassembled WGS sequence"/>
</dbReference>
<evidence type="ECO:0000313" key="7">
    <source>
        <dbReference type="Proteomes" id="UP000580856"/>
    </source>
</evidence>
<proteinExistence type="inferred from homology"/>
<sequence>MSATPIIRLEDIRRSYAHGDMTTEVLKGISLDIMPGDFVALQGPSGSGKSTLLHILGLLDRPSSGNYVLEGENVADMDDDHRSMLRNRHFGFVFQSFYLISYASALENVLLPGLYGHESRRSLSTRAQELLELVGLADRADFRPSQLSGGQQQRVALARALLNSPRVVFADEPTGQLDSTTSAEIMTLLSRINADGTTVVMVTHDEDTARHARTRINLADGRIA</sequence>
<dbReference type="InterPro" id="IPR003593">
    <property type="entry name" value="AAA+_ATPase"/>
</dbReference>
<keyword evidence="7" id="KW-1185">Reference proteome</keyword>
<dbReference type="GO" id="GO:0098796">
    <property type="term" value="C:membrane protein complex"/>
    <property type="evidence" value="ECO:0007669"/>
    <property type="project" value="UniProtKB-ARBA"/>
</dbReference>
<dbReference type="EMBL" id="JAATJA010000001">
    <property type="protein sequence ID" value="NJB67882.1"/>
    <property type="molecule type" value="Genomic_DNA"/>
</dbReference>
<evidence type="ECO:0000256" key="3">
    <source>
        <dbReference type="ARBA" id="ARBA00022840"/>
    </source>
</evidence>
<comment type="caution">
    <text evidence="6">The sequence shown here is derived from an EMBL/GenBank/DDBJ whole genome shotgun (WGS) entry which is preliminary data.</text>
</comment>
<dbReference type="SUPFAM" id="SSF52540">
    <property type="entry name" value="P-loop containing nucleoside triphosphate hydrolases"/>
    <property type="match status" value="1"/>
</dbReference>
<evidence type="ECO:0000313" key="6">
    <source>
        <dbReference type="EMBL" id="NJB67882.1"/>
    </source>
</evidence>
<dbReference type="PROSITE" id="PS50893">
    <property type="entry name" value="ABC_TRANSPORTER_2"/>
    <property type="match status" value="1"/>
</dbReference>
<dbReference type="RefSeq" id="WP_167940898.1">
    <property type="nucleotide sequence ID" value="NZ_JAATJA010000001.1"/>
</dbReference>
<comment type="similarity">
    <text evidence="4">Belongs to the ABC transporter superfamily. Macrolide exporter (TC 3.A.1.122) family.</text>
</comment>
<name>A0A846QN37_9BACT</name>
<dbReference type="PANTHER" id="PTHR24220:SF86">
    <property type="entry name" value="ABC TRANSPORTER ABCH.1"/>
    <property type="match status" value="1"/>
</dbReference>
<dbReference type="PANTHER" id="PTHR24220">
    <property type="entry name" value="IMPORT ATP-BINDING PROTEIN"/>
    <property type="match status" value="1"/>
</dbReference>
<dbReference type="InterPro" id="IPR015854">
    <property type="entry name" value="ABC_transpr_LolD-like"/>
</dbReference>
<dbReference type="FunFam" id="3.40.50.300:FF:000032">
    <property type="entry name" value="Export ABC transporter ATP-binding protein"/>
    <property type="match status" value="1"/>
</dbReference>
<evidence type="ECO:0000256" key="1">
    <source>
        <dbReference type="ARBA" id="ARBA00022448"/>
    </source>
</evidence>
<gene>
    <name evidence="6" type="ORF">GGQ74_001522</name>
</gene>
<evidence type="ECO:0000256" key="4">
    <source>
        <dbReference type="ARBA" id="ARBA00038388"/>
    </source>
</evidence>
<dbReference type="InterPro" id="IPR027417">
    <property type="entry name" value="P-loop_NTPase"/>
</dbReference>
<protein>
    <submittedName>
        <fullName evidence="6">Putative ABC transport system ATP-binding protein</fullName>
    </submittedName>
</protein>
<dbReference type="InterPro" id="IPR017871">
    <property type="entry name" value="ABC_transporter-like_CS"/>
</dbReference>
<accession>A0A846QN37</accession>
<evidence type="ECO:0000256" key="2">
    <source>
        <dbReference type="ARBA" id="ARBA00022741"/>
    </source>
</evidence>
<dbReference type="GO" id="GO:0016887">
    <property type="term" value="F:ATP hydrolysis activity"/>
    <property type="evidence" value="ECO:0007669"/>
    <property type="project" value="InterPro"/>
</dbReference>
<dbReference type="InterPro" id="IPR017911">
    <property type="entry name" value="MacB-like_ATP-bd"/>
</dbReference>
<dbReference type="GO" id="GO:0005524">
    <property type="term" value="F:ATP binding"/>
    <property type="evidence" value="ECO:0007669"/>
    <property type="project" value="UniProtKB-KW"/>
</dbReference>
<dbReference type="GO" id="GO:0022857">
    <property type="term" value="F:transmembrane transporter activity"/>
    <property type="evidence" value="ECO:0007669"/>
    <property type="project" value="TreeGrafter"/>
</dbReference>
<evidence type="ECO:0000259" key="5">
    <source>
        <dbReference type="PROSITE" id="PS50893"/>
    </source>
</evidence>
<dbReference type="PROSITE" id="PS00211">
    <property type="entry name" value="ABC_TRANSPORTER_1"/>
    <property type="match status" value="1"/>
</dbReference>